<dbReference type="GO" id="GO:0008171">
    <property type="term" value="F:O-methyltransferase activity"/>
    <property type="evidence" value="ECO:0007669"/>
    <property type="project" value="InterPro"/>
</dbReference>
<gene>
    <name evidence="5" type="ORF">EV356DRAFT_468261</name>
</gene>
<evidence type="ECO:0000313" key="5">
    <source>
        <dbReference type="EMBL" id="KAF2233442.1"/>
    </source>
</evidence>
<dbReference type="GO" id="GO:0032259">
    <property type="term" value="P:methylation"/>
    <property type="evidence" value="ECO:0007669"/>
    <property type="project" value="UniProtKB-KW"/>
</dbReference>
<dbReference type="PROSITE" id="PS51683">
    <property type="entry name" value="SAM_OMT_II"/>
    <property type="match status" value="1"/>
</dbReference>
<sequence length="435" mass="47903">MSLSRIRELAQQILEDTAEIDSRLECNSLPSPSFGVNFTQEILEKSNISRARQAVLEATDELHALMLGPIGQLTSHSHEINLTLQALYRFNFATFVPLPDSAFTDVPTVTFSEIAQKTDLSESLVKRFLRHAMTYRIFCEPTEGRVAHTAASKAFATDEGVRAWVGLVGEEMWGAASRTVDAITKWPSSSEPNHSGFNLVHSTPTSVFDFLSSHPLRQSRYTTALSWFSSMPALSPTHILHAFPWTSLTPDSTVVDVGGGHGAISLALAAAFPALHFVVQDRAEIVAARRLRQEGPVEWMAHDFFAPQPVKGAAVYLLRWVLHDWADGYAVQILRALVPALGPGARLCVAEVVLPGPGSGSLFEERKVRSMDLAMLGFHNAKERDRGEWEELLRRADARFRLVEASRPEGSMLTCMEVGWDGGEPEDVGNEKSIG</sequence>
<evidence type="ECO:0000256" key="3">
    <source>
        <dbReference type="ARBA" id="ARBA00022691"/>
    </source>
</evidence>
<dbReference type="Pfam" id="PF00891">
    <property type="entry name" value="Methyltransf_2"/>
    <property type="match status" value="1"/>
</dbReference>
<dbReference type="EMBL" id="ML991806">
    <property type="protein sequence ID" value="KAF2233442.1"/>
    <property type="molecule type" value="Genomic_DNA"/>
</dbReference>
<organism evidence="5 6">
    <name type="scientific">Viridothelium virens</name>
    <name type="common">Speckled blister lichen</name>
    <name type="synonym">Trypethelium virens</name>
    <dbReference type="NCBI Taxonomy" id="1048519"/>
    <lineage>
        <taxon>Eukaryota</taxon>
        <taxon>Fungi</taxon>
        <taxon>Dikarya</taxon>
        <taxon>Ascomycota</taxon>
        <taxon>Pezizomycotina</taxon>
        <taxon>Dothideomycetes</taxon>
        <taxon>Dothideomycetes incertae sedis</taxon>
        <taxon>Trypetheliales</taxon>
        <taxon>Trypetheliaceae</taxon>
        <taxon>Viridothelium</taxon>
    </lineage>
</organism>
<dbReference type="SUPFAM" id="SSF46785">
    <property type="entry name" value="Winged helix' DNA-binding domain"/>
    <property type="match status" value="1"/>
</dbReference>
<evidence type="ECO:0000313" key="6">
    <source>
        <dbReference type="Proteomes" id="UP000800092"/>
    </source>
</evidence>
<dbReference type="InterPro" id="IPR036388">
    <property type="entry name" value="WH-like_DNA-bd_sf"/>
</dbReference>
<proteinExistence type="predicted"/>
<dbReference type="InterPro" id="IPR036390">
    <property type="entry name" value="WH_DNA-bd_sf"/>
</dbReference>
<dbReference type="PANTHER" id="PTHR43712:SF12">
    <property type="entry name" value="STERIGMATOCYSTIN 8-O-METHYLTRANSFERASE"/>
    <property type="match status" value="1"/>
</dbReference>
<keyword evidence="6" id="KW-1185">Reference proteome</keyword>
<dbReference type="AlphaFoldDB" id="A0A6A6H5Z6"/>
<dbReference type="InterPro" id="IPR016461">
    <property type="entry name" value="COMT-like"/>
</dbReference>
<dbReference type="PANTHER" id="PTHR43712">
    <property type="entry name" value="PUTATIVE (AFU_ORTHOLOGUE AFUA_4G14580)-RELATED"/>
    <property type="match status" value="1"/>
</dbReference>
<accession>A0A6A6H5Z6</accession>
<evidence type="ECO:0000259" key="4">
    <source>
        <dbReference type="Pfam" id="PF00891"/>
    </source>
</evidence>
<evidence type="ECO:0000256" key="1">
    <source>
        <dbReference type="ARBA" id="ARBA00022603"/>
    </source>
</evidence>
<dbReference type="Gene3D" id="3.40.50.150">
    <property type="entry name" value="Vaccinia Virus protein VP39"/>
    <property type="match status" value="1"/>
</dbReference>
<dbReference type="OrthoDB" id="1606438at2759"/>
<keyword evidence="3" id="KW-0949">S-adenosyl-L-methionine</keyword>
<name>A0A6A6H5Z6_VIRVR</name>
<dbReference type="SUPFAM" id="SSF53335">
    <property type="entry name" value="S-adenosyl-L-methionine-dependent methyltransferases"/>
    <property type="match status" value="1"/>
</dbReference>
<reference evidence="5" key="1">
    <citation type="journal article" date="2020" name="Stud. Mycol.">
        <title>101 Dothideomycetes genomes: a test case for predicting lifestyles and emergence of pathogens.</title>
        <authorList>
            <person name="Haridas S."/>
            <person name="Albert R."/>
            <person name="Binder M."/>
            <person name="Bloem J."/>
            <person name="Labutti K."/>
            <person name="Salamov A."/>
            <person name="Andreopoulos B."/>
            <person name="Baker S."/>
            <person name="Barry K."/>
            <person name="Bills G."/>
            <person name="Bluhm B."/>
            <person name="Cannon C."/>
            <person name="Castanera R."/>
            <person name="Culley D."/>
            <person name="Daum C."/>
            <person name="Ezra D."/>
            <person name="Gonzalez J."/>
            <person name="Henrissat B."/>
            <person name="Kuo A."/>
            <person name="Liang C."/>
            <person name="Lipzen A."/>
            <person name="Lutzoni F."/>
            <person name="Magnuson J."/>
            <person name="Mondo S."/>
            <person name="Nolan M."/>
            <person name="Ohm R."/>
            <person name="Pangilinan J."/>
            <person name="Park H.-J."/>
            <person name="Ramirez L."/>
            <person name="Alfaro M."/>
            <person name="Sun H."/>
            <person name="Tritt A."/>
            <person name="Yoshinaga Y."/>
            <person name="Zwiers L.-H."/>
            <person name="Turgeon B."/>
            <person name="Goodwin S."/>
            <person name="Spatafora J."/>
            <person name="Crous P."/>
            <person name="Grigoriev I."/>
        </authorList>
    </citation>
    <scope>NUCLEOTIDE SEQUENCE</scope>
    <source>
        <strain evidence="5">Tuck. ex Michener</strain>
    </source>
</reference>
<feature type="domain" description="O-methyltransferase C-terminal" evidence="4">
    <location>
        <begin position="231"/>
        <end position="396"/>
    </location>
</feature>
<dbReference type="Gene3D" id="1.10.10.10">
    <property type="entry name" value="Winged helix-like DNA-binding domain superfamily/Winged helix DNA-binding domain"/>
    <property type="match status" value="1"/>
</dbReference>
<protein>
    <submittedName>
        <fullName evidence="5">Putative O-methyltransferase</fullName>
    </submittedName>
</protein>
<dbReference type="InterPro" id="IPR001077">
    <property type="entry name" value="COMT_C"/>
</dbReference>
<keyword evidence="1 5" id="KW-0489">Methyltransferase</keyword>
<dbReference type="Proteomes" id="UP000800092">
    <property type="component" value="Unassembled WGS sequence"/>
</dbReference>
<dbReference type="InterPro" id="IPR029063">
    <property type="entry name" value="SAM-dependent_MTases_sf"/>
</dbReference>
<keyword evidence="2 5" id="KW-0808">Transferase</keyword>
<evidence type="ECO:0000256" key="2">
    <source>
        <dbReference type="ARBA" id="ARBA00022679"/>
    </source>
</evidence>